<feature type="domain" description="Transketolase-like pyrimidine-binding" evidence="4">
    <location>
        <begin position="4"/>
        <end position="179"/>
    </location>
</feature>
<dbReference type="AlphaFoldDB" id="A0A923SRU5"/>
<dbReference type="FunFam" id="3.40.50.970:FF:000001">
    <property type="entry name" value="Pyruvate dehydrogenase E1 beta subunit"/>
    <property type="match status" value="1"/>
</dbReference>
<dbReference type="InterPro" id="IPR009014">
    <property type="entry name" value="Transketo_C/PFOR_II"/>
</dbReference>
<keyword evidence="3" id="KW-0786">Thiamine pyrophosphate</keyword>
<evidence type="ECO:0000256" key="1">
    <source>
        <dbReference type="ARBA" id="ARBA00001964"/>
    </source>
</evidence>
<comment type="caution">
    <text evidence="5">The sequence shown here is derived from an EMBL/GenBank/DDBJ whole genome shotgun (WGS) entry which is preliminary data.</text>
</comment>
<evidence type="ECO:0000259" key="4">
    <source>
        <dbReference type="SMART" id="SM00861"/>
    </source>
</evidence>
<keyword evidence="2" id="KW-0560">Oxidoreductase</keyword>
<protein>
    <submittedName>
        <fullName evidence="5">Alpha-ketoacid dehydrogenase subunit beta</fullName>
    </submittedName>
</protein>
<name>A0A923SRU5_9FIRM</name>
<dbReference type="RefSeq" id="WP_187304047.1">
    <property type="nucleotide sequence ID" value="NZ_CBCTON010000047.1"/>
</dbReference>
<comment type="cofactor">
    <cofactor evidence="1">
        <name>thiamine diphosphate</name>
        <dbReference type="ChEBI" id="CHEBI:58937"/>
    </cofactor>
</comment>
<dbReference type="GO" id="GO:0016491">
    <property type="term" value="F:oxidoreductase activity"/>
    <property type="evidence" value="ECO:0007669"/>
    <property type="project" value="UniProtKB-KW"/>
</dbReference>
<dbReference type="FunFam" id="3.40.50.920:FF:000001">
    <property type="entry name" value="Pyruvate dehydrogenase E1 beta subunit"/>
    <property type="match status" value="1"/>
</dbReference>
<dbReference type="SMART" id="SM00861">
    <property type="entry name" value="Transket_pyr"/>
    <property type="match status" value="1"/>
</dbReference>
<dbReference type="PANTHER" id="PTHR43257:SF2">
    <property type="entry name" value="PYRUVATE DEHYDROGENASE E1 COMPONENT SUBUNIT BETA"/>
    <property type="match status" value="1"/>
</dbReference>
<proteinExistence type="predicted"/>
<evidence type="ECO:0000256" key="3">
    <source>
        <dbReference type="ARBA" id="ARBA00023052"/>
    </source>
</evidence>
<sequence>MKELTYAQAVCEALDEEMARDENVVMLGEDIGFIGGNFKCTVGLLEKYGDLRVKDTPISEQGFVGMGVGMALTGLRPVIELMFSDFLLVAADQVINQMAKIRYMSGGQANVPMTIRCPIGAGRSSAAQHSQSMQAMVAQFPGTKIVLPSTAQEAKGLLKTAIRDDDPVLFLEHKMEYNKKYQIDDEVEPIPFGKARIAREGTDITIAATSSMVMKSEEAAERLAKEGIECEIIDLRTIVPLDTETIIESVKKTGKLIVADEAHERCGIGAEVAAAVADEVFYYLDAPCGRVNNPNVPLPFSPALEFPLIPSADKVYEKVKTYFK</sequence>
<dbReference type="InterPro" id="IPR033248">
    <property type="entry name" value="Transketolase_C"/>
</dbReference>
<dbReference type="Pfam" id="PF02779">
    <property type="entry name" value="Transket_pyr"/>
    <property type="match status" value="1"/>
</dbReference>
<dbReference type="SUPFAM" id="SSF52518">
    <property type="entry name" value="Thiamin diphosphate-binding fold (THDP-binding)"/>
    <property type="match status" value="1"/>
</dbReference>
<dbReference type="Pfam" id="PF02780">
    <property type="entry name" value="Transketolase_C"/>
    <property type="match status" value="1"/>
</dbReference>
<dbReference type="NCBIfam" id="NF006667">
    <property type="entry name" value="PRK09212.1"/>
    <property type="match status" value="1"/>
</dbReference>
<organism evidence="5 6">
    <name type="scientific">Zhenpiania hominis</name>
    <dbReference type="NCBI Taxonomy" id="2763644"/>
    <lineage>
        <taxon>Bacteria</taxon>
        <taxon>Bacillati</taxon>
        <taxon>Bacillota</taxon>
        <taxon>Clostridia</taxon>
        <taxon>Peptostreptococcales</taxon>
        <taxon>Anaerovoracaceae</taxon>
        <taxon>Zhenpiania</taxon>
    </lineage>
</organism>
<dbReference type="EMBL" id="JACRYT010000022">
    <property type="protein sequence ID" value="MBC6680950.1"/>
    <property type="molecule type" value="Genomic_DNA"/>
</dbReference>
<evidence type="ECO:0000313" key="5">
    <source>
        <dbReference type="EMBL" id="MBC6680950.1"/>
    </source>
</evidence>
<dbReference type="Proteomes" id="UP000602647">
    <property type="component" value="Unassembled WGS sequence"/>
</dbReference>
<dbReference type="Gene3D" id="3.40.50.970">
    <property type="match status" value="1"/>
</dbReference>
<dbReference type="SUPFAM" id="SSF52922">
    <property type="entry name" value="TK C-terminal domain-like"/>
    <property type="match status" value="1"/>
</dbReference>
<keyword evidence="6" id="KW-1185">Reference proteome</keyword>
<dbReference type="CDD" id="cd07036">
    <property type="entry name" value="TPP_PYR_E1-PDHc-beta_like"/>
    <property type="match status" value="1"/>
</dbReference>
<reference evidence="5" key="1">
    <citation type="submission" date="2020-08" db="EMBL/GenBank/DDBJ databases">
        <title>Genome public.</title>
        <authorList>
            <person name="Liu C."/>
            <person name="Sun Q."/>
        </authorList>
    </citation>
    <scope>NUCLEOTIDE SEQUENCE</scope>
    <source>
        <strain evidence="5">BX12</strain>
    </source>
</reference>
<dbReference type="Gene3D" id="3.40.50.920">
    <property type="match status" value="1"/>
</dbReference>
<dbReference type="PANTHER" id="PTHR43257">
    <property type="entry name" value="PYRUVATE DEHYDROGENASE E1 COMPONENT BETA SUBUNIT"/>
    <property type="match status" value="1"/>
</dbReference>
<evidence type="ECO:0000256" key="2">
    <source>
        <dbReference type="ARBA" id="ARBA00023002"/>
    </source>
</evidence>
<evidence type="ECO:0000313" key="6">
    <source>
        <dbReference type="Proteomes" id="UP000602647"/>
    </source>
</evidence>
<accession>A0A923SRU5</accession>
<gene>
    <name evidence="5" type="ORF">H9L42_14075</name>
</gene>
<dbReference type="InterPro" id="IPR029061">
    <property type="entry name" value="THDP-binding"/>
</dbReference>
<dbReference type="InterPro" id="IPR005475">
    <property type="entry name" value="Transketolase-like_Pyr-bd"/>
</dbReference>